<evidence type="ECO:0000259" key="7">
    <source>
        <dbReference type="PROSITE" id="PS51635"/>
    </source>
</evidence>
<organism evidence="8 9">
    <name type="scientific">Entamoeba histolytica</name>
    <dbReference type="NCBI Taxonomy" id="5759"/>
    <lineage>
        <taxon>Eukaryota</taxon>
        <taxon>Amoebozoa</taxon>
        <taxon>Evosea</taxon>
        <taxon>Archamoebae</taxon>
        <taxon>Mastigamoebida</taxon>
        <taxon>Entamoebidae</taxon>
        <taxon>Entamoeba</taxon>
    </lineage>
</organism>
<dbReference type="VEuPathDB" id="AmoebaDB:EHI5A_098070"/>
<evidence type="ECO:0000313" key="8">
    <source>
        <dbReference type="EMBL" id="GAT98318.1"/>
    </source>
</evidence>
<dbReference type="OMA" id="FFTYYQQ"/>
<evidence type="ECO:0000256" key="5">
    <source>
        <dbReference type="PROSITE-ProRule" id="PRU01161"/>
    </source>
</evidence>
<evidence type="ECO:0000256" key="6">
    <source>
        <dbReference type="SAM" id="MobiDB-lite"/>
    </source>
</evidence>
<dbReference type="GO" id="GO:0004623">
    <property type="term" value="F:phospholipase A2 activity"/>
    <property type="evidence" value="ECO:0007669"/>
    <property type="project" value="UniProtKB-EC"/>
</dbReference>
<dbReference type="InterPro" id="IPR016035">
    <property type="entry name" value="Acyl_Trfase/lysoPLipase"/>
</dbReference>
<dbReference type="AlphaFoldDB" id="A0A5K1UPK8"/>
<evidence type="ECO:0000313" key="9">
    <source>
        <dbReference type="Proteomes" id="UP000078387"/>
    </source>
</evidence>
<evidence type="ECO:0000256" key="1">
    <source>
        <dbReference type="ARBA" id="ARBA00013278"/>
    </source>
</evidence>
<protein>
    <recommendedName>
        <fullName evidence="1">phospholipase A2</fullName>
        <ecNumber evidence="1">3.1.1.4</ecNumber>
    </recommendedName>
</protein>
<dbReference type="SMART" id="SM00248">
    <property type="entry name" value="ANK"/>
    <property type="match status" value="3"/>
</dbReference>
<dbReference type="VEuPathDB" id="AmoebaDB:EHI7A_072630"/>
<dbReference type="Proteomes" id="UP000078387">
    <property type="component" value="Unassembled WGS sequence"/>
</dbReference>
<feature type="domain" description="PNPLA" evidence="7">
    <location>
        <begin position="384"/>
        <end position="544"/>
    </location>
</feature>
<evidence type="ECO:0000256" key="3">
    <source>
        <dbReference type="ARBA" id="ARBA00023422"/>
    </source>
</evidence>
<accession>A0A5K1UPK8</accession>
<dbReference type="EC" id="3.1.1.4" evidence="1"/>
<dbReference type="PROSITE" id="PS50088">
    <property type="entry name" value="ANK_REPEAT"/>
    <property type="match status" value="1"/>
</dbReference>
<dbReference type="InterPro" id="IPR036770">
    <property type="entry name" value="Ankyrin_rpt-contain_sf"/>
</dbReference>
<proteinExistence type="predicted"/>
<dbReference type="Pfam" id="PF12796">
    <property type="entry name" value="Ank_2"/>
    <property type="match status" value="1"/>
</dbReference>
<dbReference type="InterPro" id="IPR002110">
    <property type="entry name" value="Ankyrin_rpt"/>
</dbReference>
<comment type="caution">
    <text evidence="5">Lacks conserved residue(s) required for the propagation of feature annotation.</text>
</comment>
<dbReference type="VEuPathDB" id="AmoebaDB:KM1_118980"/>
<evidence type="ECO:0000256" key="4">
    <source>
        <dbReference type="PROSITE-ProRule" id="PRU00023"/>
    </source>
</evidence>
<dbReference type="GO" id="GO:0006629">
    <property type="term" value="P:lipid metabolic process"/>
    <property type="evidence" value="ECO:0007669"/>
    <property type="project" value="UniProtKB-KW"/>
</dbReference>
<dbReference type="InterPro" id="IPR047156">
    <property type="entry name" value="Teg/CotR/CapV-like"/>
</dbReference>
<dbReference type="SUPFAM" id="SSF48403">
    <property type="entry name" value="Ankyrin repeat"/>
    <property type="match status" value="1"/>
</dbReference>
<dbReference type="InterPro" id="IPR002641">
    <property type="entry name" value="PNPLA_dom"/>
</dbReference>
<dbReference type="VEuPathDB" id="AmoebaDB:EHI8A_073070"/>
<reference evidence="8 9" key="1">
    <citation type="submission" date="2016-05" db="EMBL/GenBank/DDBJ databases">
        <title>First whole genome sequencing of Entamoeba histolytica HM1:IMSS-clone-6.</title>
        <authorList>
            <person name="Mukherjee Avik.K."/>
            <person name="Izumyama S."/>
            <person name="Nakada-Tsukui K."/>
            <person name="Nozaki T."/>
        </authorList>
    </citation>
    <scope>NUCLEOTIDE SEQUENCE [LARGE SCALE GENOMIC DNA]</scope>
    <source>
        <strain evidence="8 9">HM1:IMSS clone 6</strain>
    </source>
</reference>
<keyword evidence="2" id="KW-0443">Lipid metabolism</keyword>
<dbReference type="PROSITE" id="PS51635">
    <property type="entry name" value="PNPLA"/>
    <property type="match status" value="1"/>
</dbReference>
<dbReference type="VEuPathDB" id="AmoebaDB:EHI_105850"/>
<sequence length="648" mass="74656">MSLQVLPHEEETLFDLEEKNEGKIILMQDKLINGFEDEVLTDLKTLHIENWLELSEMFPKFIHCVVAMGYEKILVYLLELFPKKIETKNVIGSTLIYTAIEARQDNITQILINKGTNLLVINGRGNSLLHAISKRSGGDMLILMQKIINLQPSLLNTQNNYGETPLHLACLCGIIDNVELLLKNGACTDIETKNEKTPSNYAIESVKSREVLALINNYTPKITKLDEEKESFTQKITKSIKSTLQIKEIIKPEEETKLVQPVQKEELKEIEEIESDQDFEDDISSIIEERMFQIEETKEEETNNDSKEEIKEEETNNDSKEETKLGISLNPQKIIKNVLYLGTKEYREKKLEILIQELCNLYPIDTLVMDTSLTYVPNQKYRILSLDGFSDNPILQIYILQKLIQKFPMFIAKCNVIAGVGISAFIAGSIAKGLSLDFLEKVFPIIEKYTRVSKKRRFNSSTKYTNRYYDIACSSLFSNQSLSEFPRKFFTYYQKLSNSFVIADGSERANEVIMKSCSLPFLFKPYGNCISGMVIQPNPSNYALMDALKTGIRKEDCVVLSFSNGFEHSEDGESYPDFFLNDWFSLKEFQNFEGQIKQSSIFCSTILGDRFLRFSPMIHNTNEENLKKIVQKMRFSKLEQWLSKEWFN</sequence>
<comment type="catalytic activity">
    <reaction evidence="3">
        <text>a 1,2-diacyl-sn-glycero-3-phosphocholine + H2O = a 1-acyl-sn-glycero-3-phosphocholine + a fatty acid + H(+)</text>
        <dbReference type="Rhea" id="RHEA:15801"/>
        <dbReference type="ChEBI" id="CHEBI:15377"/>
        <dbReference type="ChEBI" id="CHEBI:15378"/>
        <dbReference type="ChEBI" id="CHEBI:28868"/>
        <dbReference type="ChEBI" id="CHEBI:57643"/>
        <dbReference type="ChEBI" id="CHEBI:58168"/>
        <dbReference type="EC" id="3.1.1.4"/>
    </reaction>
    <physiologicalReaction direction="left-to-right" evidence="3">
        <dbReference type="Rhea" id="RHEA:15802"/>
    </physiologicalReaction>
</comment>
<dbReference type="PANTHER" id="PTHR24138">
    <property type="entry name" value="INTRACELLLAR PHOSPHOLIPASE A FAMILY"/>
    <property type="match status" value="1"/>
</dbReference>
<evidence type="ECO:0000256" key="2">
    <source>
        <dbReference type="ARBA" id="ARBA00023098"/>
    </source>
</evidence>
<dbReference type="EMBL" id="BDEQ01000001">
    <property type="protein sequence ID" value="GAT98318.1"/>
    <property type="molecule type" value="Genomic_DNA"/>
</dbReference>
<dbReference type="PANTHER" id="PTHR24138:SF10">
    <property type="entry name" value="PHOSPHOLIPASE A2"/>
    <property type="match status" value="1"/>
</dbReference>
<name>A0A5K1UPK8_ENTHI</name>
<keyword evidence="4" id="KW-0040">ANK repeat</keyword>
<dbReference type="Gene3D" id="1.25.40.20">
    <property type="entry name" value="Ankyrin repeat-containing domain"/>
    <property type="match status" value="1"/>
</dbReference>
<feature type="region of interest" description="Disordered" evidence="6">
    <location>
        <begin position="294"/>
        <end position="322"/>
    </location>
</feature>
<gene>
    <name evidence="8" type="ORF">CL6EHI_105850</name>
</gene>
<dbReference type="PROSITE" id="PS50297">
    <property type="entry name" value="ANK_REP_REGION"/>
    <property type="match status" value="1"/>
</dbReference>
<dbReference type="Gene3D" id="3.40.1090.10">
    <property type="entry name" value="Cytosolic phospholipase A2 catalytic domain"/>
    <property type="match status" value="1"/>
</dbReference>
<dbReference type="SUPFAM" id="SSF52151">
    <property type="entry name" value="FabD/lysophospholipase-like"/>
    <property type="match status" value="1"/>
</dbReference>
<comment type="caution">
    <text evidence="8">The sequence shown here is derived from an EMBL/GenBank/DDBJ whole genome shotgun (WGS) entry which is preliminary data.</text>
</comment>
<feature type="repeat" description="ANK" evidence="4">
    <location>
        <begin position="161"/>
        <end position="193"/>
    </location>
</feature>